<organism evidence="1 2">
    <name type="scientific">Coccomyxa subellipsoidea (strain C-169)</name>
    <name type="common">Green microalga</name>
    <dbReference type="NCBI Taxonomy" id="574566"/>
    <lineage>
        <taxon>Eukaryota</taxon>
        <taxon>Viridiplantae</taxon>
        <taxon>Chlorophyta</taxon>
        <taxon>core chlorophytes</taxon>
        <taxon>Trebouxiophyceae</taxon>
        <taxon>Trebouxiophyceae incertae sedis</taxon>
        <taxon>Coccomyxaceae</taxon>
        <taxon>Coccomyxa</taxon>
        <taxon>Coccomyxa subellipsoidea</taxon>
    </lineage>
</organism>
<dbReference type="Proteomes" id="UP000007264">
    <property type="component" value="Unassembled WGS sequence"/>
</dbReference>
<dbReference type="GeneID" id="17041309"/>
<dbReference type="EMBL" id="AGSI01000008">
    <property type="protein sequence ID" value="EIE23321.1"/>
    <property type="molecule type" value="Genomic_DNA"/>
</dbReference>
<proteinExistence type="predicted"/>
<reference evidence="1 2" key="1">
    <citation type="journal article" date="2012" name="Genome Biol.">
        <title>The genome of the polar eukaryotic microalga coccomyxa subellipsoidea reveals traits of cold adaptation.</title>
        <authorList>
            <person name="Blanc G."/>
            <person name="Agarkova I."/>
            <person name="Grimwood J."/>
            <person name="Kuo A."/>
            <person name="Brueggeman A."/>
            <person name="Dunigan D."/>
            <person name="Gurnon J."/>
            <person name="Ladunga I."/>
            <person name="Lindquist E."/>
            <person name="Lucas S."/>
            <person name="Pangilinan J."/>
            <person name="Proschold T."/>
            <person name="Salamov A."/>
            <person name="Schmutz J."/>
            <person name="Weeks D."/>
            <person name="Yamada T."/>
            <person name="Claverie J.M."/>
            <person name="Grigoriev I."/>
            <person name="Van Etten J."/>
            <person name="Lomsadze A."/>
            <person name="Borodovsky M."/>
        </authorList>
    </citation>
    <scope>NUCLEOTIDE SEQUENCE [LARGE SCALE GENOMIC DNA]</scope>
    <source>
        <strain evidence="1 2">C-169</strain>
    </source>
</reference>
<dbReference type="RefSeq" id="XP_005647865.1">
    <property type="nucleotide sequence ID" value="XM_005647808.1"/>
</dbReference>
<evidence type="ECO:0000313" key="2">
    <source>
        <dbReference type="Proteomes" id="UP000007264"/>
    </source>
</evidence>
<dbReference type="AlphaFoldDB" id="I0YY52"/>
<evidence type="ECO:0000313" key="1">
    <source>
        <dbReference type="EMBL" id="EIE23321.1"/>
    </source>
</evidence>
<name>I0YY52_COCSC</name>
<gene>
    <name evidence="1" type="ORF">COCSUDRAFT_33306</name>
</gene>
<accession>I0YY52</accession>
<dbReference type="KEGG" id="csl:COCSUDRAFT_33306"/>
<protein>
    <submittedName>
        <fullName evidence="1">Uncharacterized protein</fullName>
    </submittedName>
</protein>
<keyword evidence="2" id="KW-1185">Reference proteome</keyword>
<comment type="caution">
    <text evidence="1">The sequence shown here is derived from an EMBL/GenBank/DDBJ whole genome shotgun (WGS) entry which is preliminary data.</text>
</comment>
<sequence length="70" mass="7811">MLRLSGCELGNIIVGLHYPGGVCGNLTRKPMFERSWISWSVQLSSKAMVGVMKVFCSIYATRMVGRLNFL</sequence>